<protein>
    <submittedName>
        <fullName evidence="2">NUDIX domain-containing protein</fullName>
    </submittedName>
</protein>
<dbReference type="Gene3D" id="3.90.79.10">
    <property type="entry name" value="Nucleoside Triphosphate Pyrophosphohydrolase"/>
    <property type="match status" value="1"/>
</dbReference>
<dbReference type="EMBL" id="FRAB01000018">
    <property type="protein sequence ID" value="SHK29157.1"/>
    <property type="molecule type" value="Genomic_DNA"/>
</dbReference>
<accession>A0A1M6RA20</accession>
<dbReference type="CDD" id="cd02883">
    <property type="entry name" value="NUDIX_Hydrolase"/>
    <property type="match status" value="1"/>
</dbReference>
<organism evidence="2 3">
    <name type="scientific">Paraburkholderia terricola</name>
    <dbReference type="NCBI Taxonomy" id="169427"/>
    <lineage>
        <taxon>Bacteria</taxon>
        <taxon>Pseudomonadati</taxon>
        <taxon>Pseudomonadota</taxon>
        <taxon>Betaproteobacteria</taxon>
        <taxon>Burkholderiales</taxon>
        <taxon>Burkholderiaceae</taxon>
        <taxon>Paraburkholderia</taxon>
    </lineage>
</organism>
<reference evidence="2 3" key="1">
    <citation type="submission" date="2016-11" db="EMBL/GenBank/DDBJ databases">
        <authorList>
            <person name="Jaros S."/>
            <person name="Januszkiewicz K."/>
            <person name="Wedrychowicz H."/>
        </authorList>
    </citation>
    <scope>NUCLEOTIDE SEQUENCE [LARGE SCALE GENOMIC DNA]</scope>
    <source>
        <strain evidence="2 3">LMG 20594</strain>
    </source>
</reference>
<feature type="domain" description="Nudix hydrolase" evidence="1">
    <location>
        <begin position="3"/>
        <end position="76"/>
    </location>
</feature>
<evidence type="ECO:0000259" key="1">
    <source>
        <dbReference type="Pfam" id="PF00293"/>
    </source>
</evidence>
<dbReference type="InterPro" id="IPR000086">
    <property type="entry name" value="NUDIX_hydrolase_dom"/>
</dbReference>
<dbReference type="OrthoDB" id="9804442at2"/>
<sequence length="214" mass="24301">MASVYAVLYDKSGTFLMAKKQMKSYYTQADGGKVNALGWTINSGPGEYALPGGKLEEPNIEDGARREFLEETGFNLPLSPDNNPPRTVKFNVKGGALPPNATSFAFSAVYFCASEEDVENAWSNISEIALPNSRDIAGAIMRRDIKTYSEITLYARKHGIKKWPADNELKWVWRWSFSNKNDWAKIESMKNDDNIGWYYCILEYLCFHILNRKV</sequence>
<dbReference type="Pfam" id="PF00293">
    <property type="entry name" value="NUDIX"/>
    <property type="match status" value="1"/>
</dbReference>
<dbReference type="InterPro" id="IPR015797">
    <property type="entry name" value="NUDIX_hydrolase-like_dom_sf"/>
</dbReference>
<evidence type="ECO:0000313" key="3">
    <source>
        <dbReference type="Proteomes" id="UP000184395"/>
    </source>
</evidence>
<name>A0A1M6RA20_9BURK</name>
<dbReference type="GO" id="GO:0003824">
    <property type="term" value="F:catalytic activity"/>
    <property type="evidence" value="ECO:0007669"/>
    <property type="project" value="UniProtKB-ARBA"/>
</dbReference>
<dbReference type="AlphaFoldDB" id="A0A1M6RA20"/>
<proteinExistence type="predicted"/>
<dbReference type="SUPFAM" id="SSF55811">
    <property type="entry name" value="Nudix"/>
    <property type="match status" value="1"/>
</dbReference>
<dbReference type="RefSeq" id="WP_073429919.1">
    <property type="nucleotide sequence ID" value="NZ_CADFGY010000018.1"/>
</dbReference>
<gene>
    <name evidence="2" type="ORF">SAMN05192548_10184</name>
</gene>
<evidence type="ECO:0000313" key="2">
    <source>
        <dbReference type="EMBL" id="SHK29157.1"/>
    </source>
</evidence>
<dbReference type="Proteomes" id="UP000184395">
    <property type="component" value="Unassembled WGS sequence"/>
</dbReference>